<evidence type="ECO:0000259" key="1">
    <source>
        <dbReference type="Pfam" id="PF13175"/>
    </source>
</evidence>
<evidence type="ECO:0000313" key="2">
    <source>
        <dbReference type="EMBL" id="CAB5496955.1"/>
    </source>
</evidence>
<dbReference type="InterPro" id="IPR027417">
    <property type="entry name" value="P-loop_NTPase"/>
</dbReference>
<gene>
    <name evidence="2" type="ORF">AZO1586I_93</name>
</gene>
<name>A0ABN7G823_9GAMM</name>
<dbReference type="Pfam" id="PF13175">
    <property type="entry name" value="AAA_15"/>
    <property type="match status" value="1"/>
</dbReference>
<organism evidence="2 3">
    <name type="scientific">Bathymodiolus thermophilus thioautotrophic gill symbiont</name>
    <dbReference type="NCBI Taxonomy" id="2360"/>
    <lineage>
        <taxon>Bacteria</taxon>
        <taxon>Pseudomonadati</taxon>
        <taxon>Pseudomonadota</taxon>
        <taxon>Gammaproteobacteria</taxon>
        <taxon>sulfur-oxidizing symbionts</taxon>
    </lineage>
</organism>
<protein>
    <recommendedName>
        <fullName evidence="1">Endonuclease GajA/Old nuclease/RecF-like AAA domain-containing protein</fullName>
    </recommendedName>
</protein>
<reference evidence="2 3" key="1">
    <citation type="submission" date="2020-05" db="EMBL/GenBank/DDBJ databases">
        <authorList>
            <person name="Petersen J."/>
            <person name="Sayavedra L."/>
        </authorList>
    </citation>
    <scope>NUCLEOTIDE SEQUENCE [LARGE SCALE GENOMIC DNA]</scope>
    <source>
        <strain evidence="2">B azoricus SOX ET2 1586I</strain>
    </source>
</reference>
<sequence>MGNLSHIKIKGFKSIKALDLKMKPINVLIGANGAGKSNFISVFKLLDLPNPKIEIKKTHKPQLV</sequence>
<feature type="domain" description="Endonuclease GajA/Old nuclease/RecF-like AAA" evidence="1">
    <location>
        <begin position="4"/>
        <end position="46"/>
    </location>
</feature>
<dbReference type="Gene3D" id="3.40.50.300">
    <property type="entry name" value="P-loop containing nucleotide triphosphate hydrolases"/>
    <property type="match status" value="1"/>
</dbReference>
<dbReference type="InterPro" id="IPR041685">
    <property type="entry name" value="AAA_GajA/Old/RecF-like"/>
</dbReference>
<keyword evidence="3" id="KW-1185">Reference proteome</keyword>
<dbReference type="PANTHER" id="PTHR32182:SF22">
    <property type="entry name" value="ATP-DEPENDENT ENDONUCLEASE, OLD FAMILY-RELATED"/>
    <property type="match status" value="1"/>
</dbReference>
<proteinExistence type="predicted"/>
<dbReference type="PANTHER" id="PTHR32182">
    <property type="entry name" value="DNA REPLICATION AND REPAIR PROTEIN RECF"/>
    <property type="match status" value="1"/>
</dbReference>
<dbReference type="SUPFAM" id="SSF52540">
    <property type="entry name" value="P-loop containing nucleoside triphosphate hydrolases"/>
    <property type="match status" value="1"/>
</dbReference>
<comment type="caution">
    <text evidence="2">The sequence shown here is derived from an EMBL/GenBank/DDBJ whole genome shotgun (WGS) entry which is preliminary data.</text>
</comment>
<accession>A0ABN7G823</accession>
<dbReference type="Proteomes" id="UP000626656">
    <property type="component" value="Unassembled WGS sequence"/>
</dbReference>
<evidence type="ECO:0000313" key="3">
    <source>
        <dbReference type="Proteomes" id="UP000626656"/>
    </source>
</evidence>
<dbReference type="EMBL" id="CAHJWF010000029">
    <property type="protein sequence ID" value="CAB5496955.1"/>
    <property type="molecule type" value="Genomic_DNA"/>
</dbReference>